<feature type="region of interest" description="Disordered" evidence="4">
    <location>
        <begin position="1"/>
        <end position="34"/>
    </location>
</feature>
<comment type="caution">
    <text evidence="5">The sequence shown here is derived from an EMBL/GenBank/DDBJ whole genome shotgun (WGS) entry which is preliminary data.</text>
</comment>
<dbReference type="EC" id="3.1.3.25" evidence="5"/>
<dbReference type="Gene3D" id="3.40.190.80">
    <property type="match status" value="1"/>
</dbReference>
<dbReference type="Pfam" id="PF00459">
    <property type="entry name" value="Inositol_P"/>
    <property type="match status" value="1"/>
</dbReference>
<dbReference type="SUPFAM" id="SSF56655">
    <property type="entry name" value="Carbohydrate phosphatase"/>
    <property type="match status" value="1"/>
</dbReference>
<sequence>MTDSSAPSPADRRAPFAEPQHLPHTPTPDPLADPLAEPAMAAQHLAEAVVAAGAVAVEMFRAGVKSWSKHNDSPVTEADIAVDRMLRERLGRLSPTYGWLSEETVDEPSRLARRRVWIVDPIDGTRAYMAGGSDWCVEAALVEDGRPIAGALFAPLTEELFIAVRGGGATRNGQPIRASQAGTVSGALADGPAPWLNHIDGRIAPLAPLRRVTRIRSLALRIARVATGELDAAFASPNGHDWDLAAADLLVHEAGGRLTTLDGLALAYNAPVPRHGALVSAGPRLYPSLLDAAR</sequence>
<dbReference type="PANTHER" id="PTHR20854:SF4">
    <property type="entry name" value="INOSITOL-1-MONOPHOSPHATASE-RELATED"/>
    <property type="match status" value="1"/>
</dbReference>
<dbReference type="PANTHER" id="PTHR20854">
    <property type="entry name" value="INOSITOL MONOPHOSPHATASE"/>
    <property type="match status" value="1"/>
</dbReference>
<protein>
    <submittedName>
        <fullName evidence="5">Myo-inositol-1(Or 4)-monophosphatase</fullName>
        <ecNumber evidence="5">3.1.3.25</ecNumber>
    </submittedName>
</protein>
<keyword evidence="3" id="KW-0460">Magnesium</keyword>
<comment type="similarity">
    <text evidence="1">Belongs to the inositol monophosphatase superfamily.</text>
</comment>
<keyword evidence="5" id="KW-0378">Hydrolase</keyword>
<evidence type="ECO:0000313" key="5">
    <source>
        <dbReference type="EMBL" id="MDQ0511260.1"/>
    </source>
</evidence>
<proteinExistence type="inferred from homology"/>
<dbReference type="PROSITE" id="PS00630">
    <property type="entry name" value="IMP_2"/>
    <property type="match status" value="1"/>
</dbReference>
<dbReference type="GO" id="GO:0052834">
    <property type="term" value="F:inositol monophosphate phosphatase activity"/>
    <property type="evidence" value="ECO:0007669"/>
    <property type="project" value="UniProtKB-EC"/>
</dbReference>
<dbReference type="EMBL" id="JAUSVR010000006">
    <property type="protein sequence ID" value="MDQ0511260.1"/>
    <property type="molecule type" value="Genomic_DNA"/>
</dbReference>
<keyword evidence="6" id="KW-1185">Reference proteome</keyword>
<reference evidence="5 6" key="1">
    <citation type="submission" date="2023-07" db="EMBL/GenBank/DDBJ databases">
        <title>Genomic Encyclopedia of Type Strains, Phase IV (KMG-IV): sequencing the most valuable type-strain genomes for metagenomic binning, comparative biology and taxonomic classification.</title>
        <authorList>
            <person name="Goeker M."/>
        </authorList>
    </citation>
    <scope>NUCLEOTIDE SEQUENCE [LARGE SCALE GENOMIC DNA]</scope>
    <source>
        <strain evidence="5 6">DSM 15561</strain>
    </source>
</reference>
<dbReference type="CDD" id="cd01638">
    <property type="entry name" value="CysQ"/>
    <property type="match status" value="1"/>
</dbReference>
<keyword evidence="2" id="KW-0479">Metal-binding</keyword>
<dbReference type="PRINTS" id="PR00377">
    <property type="entry name" value="IMPHPHTASES"/>
</dbReference>
<dbReference type="InterPro" id="IPR020550">
    <property type="entry name" value="Inositol_monophosphatase_CS"/>
</dbReference>
<evidence type="ECO:0000313" key="6">
    <source>
        <dbReference type="Proteomes" id="UP001235094"/>
    </source>
</evidence>
<name>A0ABU0LRH2_9HYPH</name>
<organism evidence="5 6">
    <name type="scientific">Ancylobacter amanitiformis</name>
    <dbReference type="NCBI Taxonomy" id="217069"/>
    <lineage>
        <taxon>Bacteria</taxon>
        <taxon>Pseudomonadati</taxon>
        <taxon>Pseudomonadota</taxon>
        <taxon>Alphaproteobacteria</taxon>
        <taxon>Hyphomicrobiales</taxon>
        <taxon>Xanthobacteraceae</taxon>
        <taxon>Ancylobacter</taxon>
    </lineage>
</organism>
<dbReference type="Gene3D" id="3.30.540.10">
    <property type="entry name" value="Fructose-1,6-Bisphosphatase, subunit A, domain 1"/>
    <property type="match status" value="1"/>
</dbReference>
<gene>
    <name evidence="5" type="ORF">QOZ99_002157</name>
</gene>
<accession>A0ABU0LRH2</accession>
<evidence type="ECO:0000256" key="3">
    <source>
        <dbReference type="ARBA" id="ARBA00022842"/>
    </source>
</evidence>
<evidence type="ECO:0000256" key="1">
    <source>
        <dbReference type="ARBA" id="ARBA00009759"/>
    </source>
</evidence>
<evidence type="ECO:0000256" key="2">
    <source>
        <dbReference type="ARBA" id="ARBA00022723"/>
    </source>
</evidence>
<dbReference type="Proteomes" id="UP001235094">
    <property type="component" value="Unassembled WGS sequence"/>
</dbReference>
<dbReference type="InterPro" id="IPR000760">
    <property type="entry name" value="Inositol_monophosphatase-like"/>
</dbReference>
<evidence type="ECO:0000256" key="4">
    <source>
        <dbReference type="SAM" id="MobiDB-lite"/>
    </source>
</evidence>